<evidence type="ECO:0000259" key="1">
    <source>
        <dbReference type="Pfam" id="PF05448"/>
    </source>
</evidence>
<dbReference type="InterPro" id="IPR008391">
    <property type="entry name" value="AXE1_dom"/>
</dbReference>
<reference evidence="2 4" key="1">
    <citation type="submission" date="2015-07" db="EMBL/GenBank/DDBJ databases">
        <title>Fjat-14205 dsm 2895.</title>
        <authorList>
            <person name="Liu B."/>
            <person name="Wang J."/>
            <person name="Zhu Y."/>
            <person name="Liu G."/>
            <person name="Chen Q."/>
            <person name="Chen Z."/>
            <person name="Lan J."/>
            <person name="Che J."/>
            <person name="Ge C."/>
            <person name="Shi H."/>
            <person name="Pan Z."/>
            <person name="Liu X."/>
        </authorList>
    </citation>
    <scope>NUCLEOTIDE SEQUENCE [LARGE SCALE GENOMIC DNA]</scope>
    <source>
        <strain evidence="2 4">DSM 2895</strain>
    </source>
</reference>
<dbReference type="GeneID" id="42305916"/>
<keyword evidence="3" id="KW-0378">Hydrolase</keyword>
<dbReference type="GO" id="GO:0016787">
    <property type="term" value="F:hydrolase activity"/>
    <property type="evidence" value="ECO:0007669"/>
    <property type="project" value="UniProtKB-KW"/>
</dbReference>
<dbReference type="STRING" id="47500.AF333_12065"/>
<sequence>MLEYERSLSLNFEESSRIEKDGYTVRDVSYLSPYGGKVPAYLVVPDAGGPFPAVVFMHPGQGNRTTFLSEAEALALKGVVSLLITAPAMRSHPPKNLSEEQRLNLMLEAISDIQQYTQIVVDIQRGVDLLFSFENIDVNRLAYVGHSLGATWGGVLAGVEERIKSYVLMAGLSSVSEWHKTSDHPLADLIRAKLSRERFNKFISELEPLDALHYINKAAPASLLFQFVHDDEFVPKHQADTFYSIASSPKEISWYHTDHLFTNCDAAYQDRTQWIIKQLGLDNK</sequence>
<dbReference type="Gene3D" id="3.40.50.1820">
    <property type="entry name" value="alpha/beta hydrolase"/>
    <property type="match status" value="1"/>
</dbReference>
<evidence type="ECO:0000313" key="3">
    <source>
        <dbReference type="EMBL" id="SDK43292.1"/>
    </source>
</evidence>
<keyword evidence="4" id="KW-1185">Reference proteome</keyword>
<dbReference type="Proteomes" id="UP000037269">
    <property type="component" value="Unassembled WGS sequence"/>
</dbReference>
<reference evidence="3 5" key="2">
    <citation type="submission" date="2016-10" db="EMBL/GenBank/DDBJ databases">
        <authorList>
            <person name="de Groot N.N."/>
        </authorList>
    </citation>
    <scope>NUCLEOTIDE SEQUENCE [LARGE SCALE GENOMIC DNA]</scope>
    <source>
        <strain evidence="3 5">DSM 2895</strain>
    </source>
</reference>
<dbReference type="InterPro" id="IPR029058">
    <property type="entry name" value="AB_hydrolase_fold"/>
</dbReference>
<protein>
    <submittedName>
        <fullName evidence="3">Alpha/beta hydrolase family protein</fullName>
    </submittedName>
</protein>
<gene>
    <name evidence="2" type="ORF">AF333_12065</name>
    <name evidence="3" type="ORF">SAMN04487909_15514</name>
</gene>
<dbReference type="Proteomes" id="UP000182836">
    <property type="component" value="Unassembled WGS sequence"/>
</dbReference>
<evidence type="ECO:0000313" key="2">
    <source>
        <dbReference type="EMBL" id="KON96109.1"/>
    </source>
</evidence>
<dbReference type="EMBL" id="LGUG01000004">
    <property type="protein sequence ID" value="KON96109.1"/>
    <property type="molecule type" value="Genomic_DNA"/>
</dbReference>
<evidence type="ECO:0000313" key="5">
    <source>
        <dbReference type="Proteomes" id="UP000182836"/>
    </source>
</evidence>
<proteinExistence type="predicted"/>
<dbReference type="PANTHER" id="PTHR22946">
    <property type="entry name" value="DIENELACTONE HYDROLASE DOMAIN-CONTAINING PROTEIN-RELATED"/>
    <property type="match status" value="1"/>
</dbReference>
<dbReference type="InterPro" id="IPR050261">
    <property type="entry name" value="FrsA_esterase"/>
</dbReference>
<dbReference type="EMBL" id="FNED01000055">
    <property type="protein sequence ID" value="SDK43292.1"/>
    <property type="molecule type" value="Genomic_DNA"/>
</dbReference>
<dbReference type="RefSeq" id="WP_043067251.1">
    <property type="nucleotide sequence ID" value="NZ_BJOA01000213.1"/>
</dbReference>
<organism evidence="2 4">
    <name type="scientific">Aneurinibacillus migulanus</name>
    <name type="common">Bacillus migulanus</name>
    <dbReference type="NCBI Taxonomy" id="47500"/>
    <lineage>
        <taxon>Bacteria</taxon>
        <taxon>Bacillati</taxon>
        <taxon>Bacillota</taxon>
        <taxon>Bacilli</taxon>
        <taxon>Bacillales</taxon>
        <taxon>Paenibacillaceae</taxon>
        <taxon>Aneurinibacillus group</taxon>
        <taxon>Aneurinibacillus</taxon>
    </lineage>
</organism>
<accession>A0A0D1Y0E9</accession>
<dbReference type="Pfam" id="PF05448">
    <property type="entry name" value="AXE1"/>
    <property type="match status" value="1"/>
</dbReference>
<dbReference type="OrthoDB" id="3668964at2"/>
<evidence type="ECO:0000313" key="4">
    <source>
        <dbReference type="Proteomes" id="UP000037269"/>
    </source>
</evidence>
<dbReference type="AlphaFoldDB" id="A0A0D1Y0E9"/>
<dbReference type="PANTHER" id="PTHR22946:SF0">
    <property type="entry name" value="DIENELACTONE HYDROLASE DOMAIN-CONTAINING PROTEIN"/>
    <property type="match status" value="1"/>
</dbReference>
<name>A0A0D1Y0E9_ANEMI</name>
<feature type="domain" description="Acetyl xylan esterase" evidence="1">
    <location>
        <begin position="18"/>
        <end position="256"/>
    </location>
</feature>
<dbReference type="PATRIC" id="fig|47500.8.peg.2273"/>
<dbReference type="SUPFAM" id="SSF53474">
    <property type="entry name" value="alpha/beta-Hydrolases"/>
    <property type="match status" value="1"/>
</dbReference>